<evidence type="ECO:0000313" key="1">
    <source>
        <dbReference type="EMBL" id="VDP87462.1"/>
    </source>
</evidence>
<dbReference type="Gene3D" id="2.170.270.10">
    <property type="entry name" value="SET domain"/>
    <property type="match status" value="1"/>
</dbReference>
<proteinExistence type="predicted"/>
<keyword evidence="2" id="KW-1185">Reference proteome</keyword>
<gene>
    <name evidence="1" type="ORF">SMTD_LOCUS22498</name>
</gene>
<sequence length="91" mass="11035">MELVYCHQLGQSFYRTTRRIEAGEELLIWFRRQDLQPLVTEYLNNLYISEAWIGHTVKATDLLQKDYEQFVNPHTSFNTEYCKLYYDGKKY</sequence>
<accession>A0A183Q7B2</accession>
<dbReference type="AlphaFoldDB" id="A0A183Q7B2"/>
<dbReference type="EMBL" id="UZAL01051867">
    <property type="protein sequence ID" value="VDP87462.1"/>
    <property type="molecule type" value="Genomic_DNA"/>
</dbReference>
<name>A0A183Q7B2_9TREM</name>
<dbReference type="Proteomes" id="UP000269396">
    <property type="component" value="Unassembled WGS sequence"/>
</dbReference>
<evidence type="ECO:0000313" key="2">
    <source>
        <dbReference type="Proteomes" id="UP000269396"/>
    </source>
</evidence>
<reference evidence="1 2" key="1">
    <citation type="submission" date="2018-11" db="EMBL/GenBank/DDBJ databases">
        <authorList>
            <consortium name="Pathogen Informatics"/>
        </authorList>
    </citation>
    <scope>NUCLEOTIDE SEQUENCE [LARGE SCALE GENOMIC DNA]</scope>
    <source>
        <strain>Denwood</strain>
        <strain evidence="2">Zambia</strain>
    </source>
</reference>
<organism evidence="1 2">
    <name type="scientific">Schistosoma mattheei</name>
    <dbReference type="NCBI Taxonomy" id="31246"/>
    <lineage>
        <taxon>Eukaryota</taxon>
        <taxon>Metazoa</taxon>
        <taxon>Spiralia</taxon>
        <taxon>Lophotrochozoa</taxon>
        <taxon>Platyhelminthes</taxon>
        <taxon>Trematoda</taxon>
        <taxon>Digenea</taxon>
        <taxon>Strigeidida</taxon>
        <taxon>Schistosomatoidea</taxon>
        <taxon>Schistosomatidae</taxon>
        <taxon>Schistosoma</taxon>
    </lineage>
</organism>
<dbReference type="InterPro" id="IPR046341">
    <property type="entry name" value="SET_dom_sf"/>
</dbReference>
<protein>
    <submittedName>
        <fullName evidence="1">Uncharacterized protein</fullName>
    </submittedName>
</protein>